<evidence type="ECO:0000256" key="1">
    <source>
        <dbReference type="ARBA" id="ARBA00022714"/>
    </source>
</evidence>
<evidence type="ECO:0000259" key="7">
    <source>
        <dbReference type="PROSITE" id="PS51296"/>
    </source>
</evidence>
<protein>
    <submittedName>
        <fullName evidence="8">Rieske 2Fe-2S domain-containing protein</fullName>
    </submittedName>
</protein>
<evidence type="ECO:0000256" key="5">
    <source>
        <dbReference type="ARBA" id="ARBA00034078"/>
    </source>
</evidence>
<dbReference type="RefSeq" id="WP_286056395.1">
    <property type="nucleotide sequence ID" value="NZ_JASVWF010000008.1"/>
</dbReference>
<proteinExistence type="inferred from homology"/>
<evidence type="ECO:0000256" key="6">
    <source>
        <dbReference type="ARBA" id="ARBA00038001"/>
    </source>
</evidence>
<keyword evidence="9" id="KW-1185">Reference proteome</keyword>
<dbReference type="PANTHER" id="PTHR21496:SF0">
    <property type="entry name" value="RIESKE DOMAIN-CONTAINING PROTEIN"/>
    <property type="match status" value="1"/>
</dbReference>
<comment type="similarity">
    <text evidence="6">Belongs to the bacterial ring-hydroxylating dioxygenase ferredoxin component family.</text>
</comment>
<name>A0ABT7MGH7_9PSEU</name>
<dbReference type="InterPro" id="IPR017941">
    <property type="entry name" value="Rieske_2Fe-2S"/>
</dbReference>
<keyword evidence="2" id="KW-0479">Metal-binding</keyword>
<gene>
    <name evidence="8" type="ORF">QRT03_27740</name>
</gene>
<organism evidence="8 9">
    <name type="scientific">Actinomycetospora termitidis</name>
    <dbReference type="NCBI Taxonomy" id="3053470"/>
    <lineage>
        <taxon>Bacteria</taxon>
        <taxon>Bacillati</taxon>
        <taxon>Actinomycetota</taxon>
        <taxon>Actinomycetes</taxon>
        <taxon>Pseudonocardiales</taxon>
        <taxon>Pseudonocardiaceae</taxon>
        <taxon>Actinomycetospora</taxon>
    </lineage>
</organism>
<evidence type="ECO:0000256" key="2">
    <source>
        <dbReference type="ARBA" id="ARBA00022723"/>
    </source>
</evidence>
<dbReference type="EMBL" id="JASVWF010000008">
    <property type="protein sequence ID" value="MDL5159790.1"/>
    <property type="molecule type" value="Genomic_DNA"/>
</dbReference>
<evidence type="ECO:0000256" key="4">
    <source>
        <dbReference type="ARBA" id="ARBA00023014"/>
    </source>
</evidence>
<feature type="domain" description="Rieske" evidence="7">
    <location>
        <begin position="9"/>
        <end position="104"/>
    </location>
</feature>
<comment type="caution">
    <text evidence="8">The sequence shown here is derived from an EMBL/GenBank/DDBJ whole genome shotgun (WGS) entry which is preliminary data.</text>
</comment>
<comment type="cofactor">
    <cofactor evidence="5">
        <name>[2Fe-2S] cluster</name>
        <dbReference type="ChEBI" id="CHEBI:190135"/>
    </cofactor>
</comment>
<dbReference type="InterPro" id="IPR036922">
    <property type="entry name" value="Rieske_2Fe-2S_sf"/>
</dbReference>
<dbReference type="SUPFAM" id="SSF50022">
    <property type="entry name" value="ISP domain"/>
    <property type="match status" value="1"/>
</dbReference>
<keyword evidence="3" id="KW-0408">Iron</keyword>
<sequence length="108" mass="11905">MGDTATQQWHAVMAADDLWEGEMEAVDVEGTSVLLVNHDGDVFAYKNRCPHQEWPLNDGDLDEKELTCANHLWVFDVTTGKGLNPANCALIGYQCRVDDDGTILVNLG</sequence>
<dbReference type="PANTHER" id="PTHR21496">
    <property type="entry name" value="FERREDOXIN-RELATED"/>
    <property type="match status" value="1"/>
</dbReference>
<evidence type="ECO:0000313" key="8">
    <source>
        <dbReference type="EMBL" id="MDL5159790.1"/>
    </source>
</evidence>
<evidence type="ECO:0000256" key="3">
    <source>
        <dbReference type="ARBA" id="ARBA00023004"/>
    </source>
</evidence>
<dbReference type="PROSITE" id="PS51296">
    <property type="entry name" value="RIESKE"/>
    <property type="match status" value="1"/>
</dbReference>
<evidence type="ECO:0000313" key="9">
    <source>
        <dbReference type="Proteomes" id="UP001231924"/>
    </source>
</evidence>
<dbReference type="Proteomes" id="UP001231924">
    <property type="component" value="Unassembled WGS sequence"/>
</dbReference>
<accession>A0ABT7MGH7</accession>
<keyword evidence="4" id="KW-0411">Iron-sulfur</keyword>
<keyword evidence="1" id="KW-0001">2Fe-2S</keyword>
<reference evidence="8 9" key="1">
    <citation type="submission" date="2023-06" db="EMBL/GenBank/DDBJ databases">
        <title>Actinomycetospora Odt1-22.</title>
        <authorList>
            <person name="Supong K."/>
        </authorList>
    </citation>
    <scope>NUCLEOTIDE SEQUENCE [LARGE SCALE GENOMIC DNA]</scope>
    <source>
        <strain evidence="8 9">Odt1-22</strain>
    </source>
</reference>
<dbReference type="Pfam" id="PF00355">
    <property type="entry name" value="Rieske"/>
    <property type="match status" value="1"/>
</dbReference>
<dbReference type="Gene3D" id="2.102.10.10">
    <property type="entry name" value="Rieske [2Fe-2S] iron-sulphur domain"/>
    <property type="match status" value="1"/>
</dbReference>